<sequence>MTRLLNTPRFLFGVLKMNRLWTFHNSHKIATKSPTSSHDKFFLASIKQSSGQRNRELHDSGWSSLPSHMLVAKGHSKRVCNSVSSGCPHIVHCILKSEILIAIFPHEVPLQRSQVKSFIRGGLRGPRWTAIAEYHAMMTRPLHWSIPSQSSEYRFSCFSAETETHEMGKALCLVA</sequence>
<dbReference type="Proteomes" id="UP001153076">
    <property type="component" value="Unassembled WGS sequence"/>
</dbReference>
<dbReference type="AlphaFoldDB" id="A0A9Q1KPW7"/>
<dbReference type="EMBL" id="JAKOGI010000051">
    <property type="protein sequence ID" value="KAJ8446718.1"/>
    <property type="molecule type" value="Genomic_DNA"/>
</dbReference>
<evidence type="ECO:0000313" key="2">
    <source>
        <dbReference type="Proteomes" id="UP001153076"/>
    </source>
</evidence>
<comment type="caution">
    <text evidence="1">The sequence shown here is derived from an EMBL/GenBank/DDBJ whole genome shotgun (WGS) entry which is preliminary data.</text>
</comment>
<evidence type="ECO:0000313" key="1">
    <source>
        <dbReference type="EMBL" id="KAJ8446718.1"/>
    </source>
</evidence>
<protein>
    <submittedName>
        <fullName evidence="1">Uncharacterized protein</fullName>
    </submittedName>
</protein>
<organism evidence="1 2">
    <name type="scientific">Carnegiea gigantea</name>
    <dbReference type="NCBI Taxonomy" id="171969"/>
    <lineage>
        <taxon>Eukaryota</taxon>
        <taxon>Viridiplantae</taxon>
        <taxon>Streptophyta</taxon>
        <taxon>Embryophyta</taxon>
        <taxon>Tracheophyta</taxon>
        <taxon>Spermatophyta</taxon>
        <taxon>Magnoliopsida</taxon>
        <taxon>eudicotyledons</taxon>
        <taxon>Gunneridae</taxon>
        <taxon>Pentapetalae</taxon>
        <taxon>Caryophyllales</taxon>
        <taxon>Cactineae</taxon>
        <taxon>Cactaceae</taxon>
        <taxon>Cactoideae</taxon>
        <taxon>Echinocereeae</taxon>
        <taxon>Carnegiea</taxon>
    </lineage>
</organism>
<accession>A0A9Q1KPW7</accession>
<keyword evidence="2" id="KW-1185">Reference proteome</keyword>
<proteinExistence type="predicted"/>
<gene>
    <name evidence="1" type="ORF">Cgig2_002880</name>
</gene>
<reference evidence="1" key="1">
    <citation type="submission" date="2022-04" db="EMBL/GenBank/DDBJ databases">
        <title>Carnegiea gigantea Genome sequencing and assembly v2.</title>
        <authorList>
            <person name="Copetti D."/>
            <person name="Sanderson M.J."/>
            <person name="Burquez A."/>
            <person name="Wojciechowski M.F."/>
        </authorList>
    </citation>
    <scope>NUCLEOTIDE SEQUENCE</scope>
    <source>
        <strain evidence="1">SGP5-SGP5p</strain>
        <tissue evidence="1">Aerial part</tissue>
    </source>
</reference>
<name>A0A9Q1KPW7_9CARY</name>